<dbReference type="EMBL" id="CP036261">
    <property type="protein sequence ID" value="QDS87539.1"/>
    <property type="molecule type" value="Genomic_DNA"/>
</dbReference>
<organism evidence="2 3">
    <name type="scientific">Rosistilla ulvae</name>
    <dbReference type="NCBI Taxonomy" id="1930277"/>
    <lineage>
        <taxon>Bacteria</taxon>
        <taxon>Pseudomonadati</taxon>
        <taxon>Planctomycetota</taxon>
        <taxon>Planctomycetia</taxon>
        <taxon>Pirellulales</taxon>
        <taxon>Pirellulaceae</taxon>
        <taxon>Rosistilla</taxon>
    </lineage>
</organism>
<keyword evidence="3" id="KW-1185">Reference proteome</keyword>
<evidence type="ECO:0000313" key="2">
    <source>
        <dbReference type="EMBL" id="QDS87539.1"/>
    </source>
</evidence>
<name>A0A517LY45_9BACT</name>
<dbReference type="Proteomes" id="UP000319557">
    <property type="component" value="Chromosome"/>
</dbReference>
<evidence type="ECO:0000313" key="3">
    <source>
        <dbReference type="Proteomes" id="UP000319557"/>
    </source>
</evidence>
<dbReference type="OrthoDB" id="9802763at2"/>
<dbReference type="AlphaFoldDB" id="A0A517LY45"/>
<dbReference type="RefSeq" id="WP_145343959.1">
    <property type="nucleotide sequence ID" value="NZ_CP036261.1"/>
</dbReference>
<dbReference type="NCBIfam" id="TIGR00847">
    <property type="entry name" value="ccoS"/>
    <property type="match status" value="1"/>
</dbReference>
<proteinExistence type="predicted"/>
<feature type="compositionally biased region" description="Basic and acidic residues" evidence="1">
    <location>
        <begin position="56"/>
        <end position="70"/>
    </location>
</feature>
<dbReference type="Pfam" id="PF03597">
    <property type="entry name" value="FixS"/>
    <property type="match status" value="1"/>
</dbReference>
<reference evidence="2 3" key="1">
    <citation type="submission" date="2019-02" db="EMBL/GenBank/DDBJ databases">
        <title>Deep-cultivation of Planctomycetes and their phenomic and genomic characterization uncovers novel biology.</title>
        <authorList>
            <person name="Wiegand S."/>
            <person name="Jogler M."/>
            <person name="Boedeker C."/>
            <person name="Pinto D."/>
            <person name="Vollmers J."/>
            <person name="Rivas-Marin E."/>
            <person name="Kohn T."/>
            <person name="Peeters S.H."/>
            <person name="Heuer A."/>
            <person name="Rast P."/>
            <person name="Oberbeckmann S."/>
            <person name="Bunk B."/>
            <person name="Jeske O."/>
            <person name="Meyerdierks A."/>
            <person name="Storesund J.E."/>
            <person name="Kallscheuer N."/>
            <person name="Luecker S."/>
            <person name="Lage O.M."/>
            <person name="Pohl T."/>
            <person name="Merkel B.J."/>
            <person name="Hornburger P."/>
            <person name="Mueller R.-W."/>
            <person name="Bruemmer F."/>
            <person name="Labrenz M."/>
            <person name="Spormann A.M."/>
            <person name="Op den Camp H."/>
            <person name="Overmann J."/>
            <person name="Amann R."/>
            <person name="Jetten M.S.M."/>
            <person name="Mascher T."/>
            <person name="Medema M.H."/>
            <person name="Devos D.P."/>
            <person name="Kaster A.-K."/>
            <person name="Ovreas L."/>
            <person name="Rohde M."/>
            <person name="Galperin M.Y."/>
            <person name="Jogler C."/>
        </authorList>
    </citation>
    <scope>NUCLEOTIDE SEQUENCE [LARGE SCALE GENOMIC DNA]</scope>
    <source>
        <strain evidence="2 3">EC9</strain>
    </source>
</reference>
<feature type="region of interest" description="Disordered" evidence="1">
    <location>
        <begin position="43"/>
        <end position="70"/>
    </location>
</feature>
<dbReference type="PANTHER" id="PTHR41532">
    <property type="entry name" value="FIXS PROTEIN"/>
    <property type="match status" value="1"/>
</dbReference>
<gene>
    <name evidence="2" type="ORF">EC9_17180</name>
</gene>
<accession>A0A517LY45</accession>
<dbReference type="PANTHER" id="PTHR41532:SF1">
    <property type="entry name" value="FIXS PROTEIN"/>
    <property type="match status" value="1"/>
</dbReference>
<sequence>MSVLFVALPLALALGAAGMIACVYCIRGGQYDDLETPAVRILIDDRDTRPQPTKAAESDLDRRGSADPDG</sequence>
<protein>
    <submittedName>
        <fullName evidence="2">Cytochrome oxidase maturation protein cbb3-type</fullName>
    </submittedName>
</protein>
<dbReference type="InterPro" id="IPR004714">
    <property type="entry name" value="Cyt_oxidase_maturation_cbb3"/>
</dbReference>
<dbReference type="KEGG" id="ruv:EC9_17180"/>
<evidence type="ECO:0000256" key="1">
    <source>
        <dbReference type="SAM" id="MobiDB-lite"/>
    </source>
</evidence>